<evidence type="ECO:0000256" key="4">
    <source>
        <dbReference type="ARBA" id="ARBA00022490"/>
    </source>
</evidence>
<reference evidence="14 15" key="1">
    <citation type="submission" date="2020-08" db="EMBL/GenBank/DDBJ databases">
        <title>Genomic Encyclopedia of Type Strains, Phase IV (KMG-IV): sequencing the most valuable type-strain genomes for metagenomic binning, comparative biology and taxonomic classification.</title>
        <authorList>
            <person name="Goeker M."/>
        </authorList>
    </citation>
    <scope>NUCLEOTIDE SEQUENCE [LARGE SCALE GENOMIC DNA]</scope>
    <source>
        <strain evidence="14 15">YC6886</strain>
    </source>
</reference>
<protein>
    <recommendedName>
        <fullName evidence="8 10">Protein GrpE</fullName>
    </recommendedName>
    <alternativeName>
        <fullName evidence="9 10">HSP-70 cofactor</fullName>
    </alternativeName>
</protein>
<evidence type="ECO:0000256" key="10">
    <source>
        <dbReference type="HAMAP-Rule" id="MF_01151"/>
    </source>
</evidence>
<keyword evidence="15" id="KW-1185">Reference proteome</keyword>
<evidence type="ECO:0000256" key="9">
    <source>
        <dbReference type="ARBA" id="ARBA00076414"/>
    </source>
</evidence>
<gene>
    <name evidence="10" type="primary">grpE</name>
    <name evidence="14" type="ORF">HNR46_000750</name>
</gene>
<name>A0A840UXL9_9BACT</name>
<dbReference type="CDD" id="cd00446">
    <property type="entry name" value="GrpE"/>
    <property type="match status" value="1"/>
</dbReference>
<evidence type="ECO:0000256" key="11">
    <source>
        <dbReference type="RuleBase" id="RU000639"/>
    </source>
</evidence>
<feature type="compositionally biased region" description="Low complexity" evidence="13">
    <location>
        <begin position="19"/>
        <end position="29"/>
    </location>
</feature>
<dbReference type="NCBIfam" id="NF010738">
    <property type="entry name" value="PRK14140.1"/>
    <property type="match status" value="1"/>
</dbReference>
<proteinExistence type="inferred from homology"/>
<dbReference type="Proteomes" id="UP000557717">
    <property type="component" value="Unassembled WGS sequence"/>
</dbReference>
<evidence type="ECO:0000256" key="8">
    <source>
        <dbReference type="ARBA" id="ARBA00072274"/>
    </source>
</evidence>
<dbReference type="GO" id="GO:0005737">
    <property type="term" value="C:cytoplasm"/>
    <property type="evidence" value="ECO:0007669"/>
    <property type="project" value="UniProtKB-SubCell"/>
</dbReference>
<dbReference type="InterPro" id="IPR013805">
    <property type="entry name" value="GrpE_CC"/>
</dbReference>
<evidence type="ECO:0000256" key="12">
    <source>
        <dbReference type="RuleBase" id="RU004478"/>
    </source>
</evidence>
<evidence type="ECO:0000313" key="15">
    <source>
        <dbReference type="Proteomes" id="UP000557717"/>
    </source>
</evidence>
<dbReference type="GO" id="GO:0051087">
    <property type="term" value="F:protein-folding chaperone binding"/>
    <property type="evidence" value="ECO:0007669"/>
    <property type="project" value="InterPro"/>
</dbReference>
<sequence>MQRDESQEAVEEPFDPAETDAAAEAAAAAQEADELDTVAALEQDILKWKDLAMRGAADLENFRKRAAREREESVRYANQSLLEELLPILDNFEMGMQAAEQEKGSMVFIGMSMVRKQLDDFLGNCGATVIEAAGKPFDPNLHDAVSQEESSEVEEGTVLRVTRRGYLLRDRLLRPASVVVAKAPESAES</sequence>
<dbReference type="PROSITE" id="PS01071">
    <property type="entry name" value="GRPE"/>
    <property type="match status" value="1"/>
</dbReference>
<dbReference type="Pfam" id="PF01025">
    <property type="entry name" value="GrpE"/>
    <property type="match status" value="1"/>
</dbReference>
<organism evidence="14 15">
    <name type="scientific">Haloferula luteola</name>
    <dbReference type="NCBI Taxonomy" id="595692"/>
    <lineage>
        <taxon>Bacteria</taxon>
        <taxon>Pseudomonadati</taxon>
        <taxon>Verrucomicrobiota</taxon>
        <taxon>Verrucomicrobiia</taxon>
        <taxon>Verrucomicrobiales</taxon>
        <taxon>Verrucomicrobiaceae</taxon>
        <taxon>Haloferula</taxon>
    </lineage>
</organism>
<evidence type="ECO:0000256" key="5">
    <source>
        <dbReference type="ARBA" id="ARBA00023016"/>
    </source>
</evidence>
<keyword evidence="6 10" id="KW-0143">Chaperone</keyword>
<keyword evidence="4 10" id="KW-0963">Cytoplasm</keyword>
<evidence type="ECO:0000256" key="3">
    <source>
        <dbReference type="ARBA" id="ARBA00011738"/>
    </source>
</evidence>
<keyword evidence="5 10" id="KW-0346">Stress response</keyword>
<evidence type="ECO:0000313" key="14">
    <source>
        <dbReference type="EMBL" id="MBB5350522.1"/>
    </source>
</evidence>
<accession>A0A840UXL9</accession>
<evidence type="ECO:0000256" key="1">
    <source>
        <dbReference type="ARBA" id="ARBA00004496"/>
    </source>
</evidence>
<feature type="region of interest" description="Disordered" evidence="13">
    <location>
        <begin position="1"/>
        <end position="29"/>
    </location>
</feature>
<dbReference type="GO" id="GO:0000774">
    <property type="term" value="F:adenyl-nucleotide exchange factor activity"/>
    <property type="evidence" value="ECO:0007669"/>
    <property type="project" value="InterPro"/>
</dbReference>
<dbReference type="PANTHER" id="PTHR21237">
    <property type="entry name" value="GRPE PROTEIN"/>
    <property type="match status" value="1"/>
</dbReference>
<comment type="function">
    <text evidence="7 10 11">Participates actively in the response to hyperosmotic and heat shock by preventing the aggregation of stress-denatured proteins, in association with DnaK and GrpE. It is the nucleotide exchange factor for DnaK and may function as a thermosensor. Unfolded proteins bind initially to DnaJ; upon interaction with the DnaJ-bound protein, DnaK hydrolyzes its bound ATP, resulting in the formation of a stable complex. GrpE releases ADP from DnaK; ATP binding to DnaK triggers the release of the substrate protein, thus completing the reaction cycle. Several rounds of ATP-dependent interactions between DnaJ, DnaK and GrpE are required for fully efficient folding.</text>
</comment>
<dbReference type="FunFam" id="2.30.22.10:FF:000001">
    <property type="entry name" value="Protein GrpE"/>
    <property type="match status" value="1"/>
</dbReference>
<comment type="caution">
    <text evidence="14">The sequence shown here is derived from an EMBL/GenBank/DDBJ whole genome shotgun (WGS) entry which is preliminary data.</text>
</comment>
<dbReference type="RefSeq" id="WP_184015886.1">
    <property type="nucleotide sequence ID" value="NZ_JACHFD010000003.1"/>
</dbReference>
<dbReference type="HAMAP" id="MF_01151">
    <property type="entry name" value="GrpE"/>
    <property type="match status" value="1"/>
</dbReference>
<dbReference type="GO" id="GO:0051082">
    <property type="term" value="F:unfolded protein binding"/>
    <property type="evidence" value="ECO:0007669"/>
    <property type="project" value="TreeGrafter"/>
</dbReference>
<dbReference type="InterPro" id="IPR000740">
    <property type="entry name" value="GrpE"/>
</dbReference>
<evidence type="ECO:0000256" key="13">
    <source>
        <dbReference type="SAM" id="MobiDB-lite"/>
    </source>
</evidence>
<comment type="subcellular location">
    <subcellularLocation>
        <location evidence="1 10">Cytoplasm</location>
    </subcellularLocation>
</comment>
<dbReference type="InterPro" id="IPR009012">
    <property type="entry name" value="GrpE_head"/>
</dbReference>
<comment type="subunit">
    <text evidence="3 10">Homodimer.</text>
</comment>
<dbReference type="PANTHER" id="PTHR21237:SF23">
    <property type="entry name" value="GRPE PROTEIN HOMOLOG, MITOCHONDRIAL"/>
    <property type="match status" value="1"/>
</dbReference>
<dbReference type="PRINTS" id="PR00773">
    <property type="entry name" value="GRPEPROTEIN"/>
</dbReference>
<feature type="compositionally biased region" description="Acidic residues" evidence="13">
    <location>
        <begin position="7"/>
        <end position="18"/>
    </location>
</feature>
<dbReference type="EMBL" id="JACHFD010000003">
    <property type="protein sequence ID" value="MBB5350522.1"/>
    <property type="molecule type" value="Genomic_DNA"/>
</dbReference>
<evidence type="ECO:0000256" key="7">
    <source>
        <dbReference type="ARBA" id="ARBA00053401"/>
    </source>
</evidence>
<evidence type="ECO:0000256" key="6">
    <source>
        <dbReference type="ARBA" id="ARBA00023186"/>
    </source>
</evidence>
<dbReference type="SUPFAM" id="SSF58014">
    <property type="entry name" value="Coiled-coil domain of nucleotide exchange factor GrpE"/>
    <property type="match status" value="1"/>
</dbReference>
<dbReference type="Gene3D" id="3.90.20.20">
    <property type="match status" value="1"/>
</dbReference>
<evidence type="ECO:0000256" key="2">
    <source>
        <dbReference type="ARBA" id="ARBA00009054"/>
    </source>
</evidence>
<dbReference type="Gene3D" id="2.30.22.10">
    <property type="entry name" value="Head domain of nucleotide exchange factor GrpE"/>
    <property type="match status" value="1"/>
</dbReference>
<dbReference type="AlphaFoldDB" id="A0A840UXL9"/>
<dbReference type="GO" id="GO:0042803">
    <property type="term" value="F:protein homodimerization activity"/>
    <property type="evidence" value="ECO:0007669"/>
    <property type="project" value="InterPro"/>
</dbReference>
<dbReference type="GO" id="GO:0006457">
    <property type="term" value="P:protein folding"/>
    <property type="evidence" value="ECO:0007669"/>
    <property type="project" value="InterPro"/>
</dbReference>
<comment type="similarity">
    <text evidence="2 10 12">Belongs to the GrpE family.</text>
</comment>
<dbReference type="SUPFAM" id="SSF51064">
    <property type="entry name" value="Head domain of nucleotide exchange factor GrpE"/>
    <property type="match status" value="1"/>
</dbReference>